<dbReference type="Pfam" id="PF07331">
    <property type="entry name" value="TctB"/>
    <property type="match status" value="1"/>
</dbReference>
<sequence>MSSTADAVTRAPSPRHGAWTGRGGLVLAGLMLALGIYLTLGIVTMEVPEGAESPGPTFVPTIVAVGCYLLAALIAWQTWRHPEDPTHEEPLDAYGGEHATFSDWRAVGICVLGFLAFALLLQPLGWILAAALLFWSVAVAMGSRKGLTDVAVALVMSSVVQLAFSAGLGLNLPAGILEGVV</sequence>
<organism evidence="3 4">
    <name type="scientific">Janibacter alkaliphilus</name>
    <dbReference type="NCBI Taxonomy" id="1069963"/>
    <lineage>
        <taxon>Bacteria</taxon>
        <taxon>Bacillati</taxon>
        <taxon>Actinomycetota</taxon>
        <taxon>Actinomycetes</taxon>
        <taxon>Micrococcales</taxon>
        <taxon>Intrasporangiaceae</taxon>
        <taxon>Janibacter</taxon>
    </lineage>
</organism>
<feature type="transmembrane region" description="Helical" evidence="1">
    <location>
        <begin position="106"/>
        <end position="135"/>
    </location>
</feature>
<name>A0A852X6D6_9MICO</name>
<evidence type="ECO:0000313" key="4">
    <source>
        <dbReference type="Proteomes" id="UP000592181"/>
    </source>
</evidence>
<evidence type="ECO:0000256" key="1">
    <source>
        <dbReference type="SAM" id="Phobius"/>
    </source>
</evidence>
<dbReference type="InterPro" id="IPR009936">
    <property type="entry name" value="DUF1468"/>
</dbReference>
<accession>A0A852X6D6</accession>
<evidence type="ECO:0000313" key="3">
    <source>
        <dbReference type="EMBL" id="NYG35784.1"/>
    </source>
</evidence>
<protein>
    <submittedName>
        <fullName evidence="3">Putative tricarboxylic transport membrane protein</fullName>
    </submittedName>
</protein>
<comment type="caution">
    <text evidence="3">The sequence shown here is derived from an EMBL/GenBank/DDBJ whole genome shotgun (WGS) entry which is preliminary data.</text>
</comment>
<evidence type="ECO:0000259" key="2">
    <source>
        <dbReference type="Pfam" id="PF07331"/>
    </source>
</evidence>
<dbReference type="AlphaFoldDB" id="A0A852X6D6"/>
<feature type="transmembrane region" description="Helical" evidence="1">
    <location>
        <begin position="57"/>
        <end position="76"/>
    </location>
</feature>
<proteinExistence type="predicted"/>
<dbReference type="RefSeq" id="WP_343036901.1">
    <property type="nucleotide sequence ID" value="NZ_JACBZX010000001.1"/>
</dbReference>
<dbReference type="Proteomes" id="UP000592181">
    <property type="component" value="Unassembled WGS sequence"/>
</dbReference>
<feature type="transmembrane region" description="Helical" evidence="1">
    <location>
        <begin position="24"/>
        <end position="45"/>
    </location>
</feature>
<dbReference type="EMBL" id="JACBZX010000001">
    <property type="protein sequence ID" value="NYG35784.1"/>
    <property type="molecule type" value="Genomic_DNA"/>
</dbReference>
<keyword evidence="1" id="KW-1133">Transmembrane helix</keyword>
<keyword evidence="4" id="KW-1185">Reference proteome</keyword>
<feature type="domain" description="DUF1468" evidence="2">
    <location>
        <begin position="26"/>
        <end position="173"/>
    </location>
</feature>
<keyword evidence="1" id="KW-0472">Membrane</keyword>
<feature type="transmembrane region" description="Helical" evidence="1">
    <location>
        <begin position="147"/>
        <end position="170"/>
    </location>
</feature>
<reference evidence="3 4" key="1">
    <citation type="submission" date="2020-07" db="EMBL/GenBank/DDBJ databases">
        <title>Sequencing the genomes of 1000 actinobacteria strains.</title>
        <authorList>
            <person name="Klenk H.-P."/>
        </authorList>
    </citation>
    <scope>NUCLEOTIDE SEQUENCE [LARGE SCALE GENOMIC DNA]</scope>
    <source>
        <strain evidence="3 4">DSM 24723</strain>
    </source>
</reference>
<gene>
    <name evidence="3" type="ORF">BJY28_000253</name>
</gene>
<keyword evidence="1" id="KW-0812">Transmembrane</keyword>